<dbReference type="PROSITE" id="PS51257">
    <property type="entry name" value="PROKAR_LIPOPROTEIN"/>
    <property type="match status" value="1"/>
</dbReference>
<protein>
    <recommendedName>
        <fullName evidence="3">Viral A-type inclusion protein</fullName>
    </recommendedName>
</protein>
<dbReference type="EMBL" id="QEAS01000022">
    <property type="protein sequence ID" value="PWG78600.1"/>
    <property type="molecule type" value="Genomic_DNA"/>
</dbReference>
<accession>A0A2U2PB65</accession>
<name>A0A2U2PB65_9SPHI</name>
<organism evidence="1 2">
    <name type="scientific">Pararcticibacter amylolyticus</name>
    <dbReference type="NCBI Taxonomy" id="2173175"/>
    <lineage>
        <taxon>Bacteria</taxon>
        <taxon>Pseudomonadati</taxon>
        <taxon>Bacteroidota</taxon>
        <taxon>Sphingobacteriia</taxon>
        <taxon>Sphingobacteriales</taxon>
        <taxon>Sphingobacteriaceae</taxon>
        <taxon>Pararcticibacter</taxon>
    </lineage>
</organism>
<reference evidence="1 2" key="1">
    <citation type="submission" date="2018-04" db="EMBL/GenBank/DDBJ databases">
        <title>Pedobacter chongqingensis sp. nov., isolated from a rottenly hemp rope.</title>
        <authorList>
            <person name="Cai Y."/>
        </authorList>
    </citation>
    <scope>NUCLEOTIDE SEQUENCE [LARGE SCALE GENOMIC DNA]</scope>
    <source>
        <strain evidence="1 2">FJ4-8</strain>
    </source>
</reference>
<evidence type="ECO:0008006" key="3">
    <source>
        <dbReference type="Google" id="ProtNLM"/>
    </source>
</evidence>
<sequence>MYFFRLSEYYFTFTVEMRNRSIYFLLALLISASACQTKSDYKAMRAEVIKLHDEVMARNDEVVHLQMKIDTLLRNMDSLKIKNPALDTAATQIILTAHLNGLKVAEEKMNDWMHQFQPDTEGKSGEESVAYFAEEKKKIEEIDSLYTVRTKETSGYLSQQKFK</sequence>
<evidence type="ECO:0000313" key="1">
    <source>
        <dbReference type="EMBL" id="PWG78600.1"/>
    </source>
</evidence>
<dbReference type="Proteomes" id="UP000245647">
    <property type="component" value="Unassembled WGS sequence"/>
</dbReference>
<keyword evidence="2" id="KW-1185">Reference proteome</keyword>
<evidence type="ECO:0000313" key="2">
    <source>
        <dbReference type="Proteomes" id="UP000245647"/>
    </source>
</evidence>
<proteinExistence type="predicted"/>
<comment type="caution">
    <text evidence="1">The sequence shown here is derived from an EMBL/GenBank/DDBJ whole genome shotgun (WGS) entry which is preliminary data.</text>
</comment>
<dbReference type="AlphaFoldDB" id="A0A2U2PB65"/>
<gene>
    <name evidence="1" type="ORF">DDR33_21200</name>
</gene>